<dbReference type="RefSeq" id="WP_191707927.1">
    <property type="nucleotide sequence ID" value="NZ_JACSQA010000019.1"/>
</dbReference>
<evidence type="ECO:0000313" key="2">
    <source>
        <dbReference type="EMBL" id="MBD8027510.1"/>
    </source>
</evidence>
<gene>
    <name evidence="2" type="ORF">H9636_12685</name>
</gene>
<evidence type="ECO:0000313" key="3">
    <source>
        <dbReference type="Proteomes" id="UP000640930"/>
    </source>
</evidence>
<proteinExistence type="predicted"/>
<protein>
    <submittedName>
        <fullName evidence="2">Uncharacterized protein</fullName>
    </submittedName>
</protein>
<evidence type="ECO:0000256" key="1">
    <source>
        <dbReference type="SAM" id="Phobius"/>
    </source>
</evidence>
<accession>A0ABR8XE67</accession>
<feature type="transmembrane region" description="Helical" evidence="1">
    <location>
        <begin position="23"/>
        <end position="47"/>
    </location>
</feature>
<keyword evidence="1" id="KW-0812">Transmembrane</keyword>
<name>A0ABR8XE67_9BACL</name>
<comment type="caution">
    <text evidence="2">The sequence shown here is derived from an EMBL/GenBank/DDBJ whole genome shotgun (WGS) entry which is preliminary data.</text>
</comment>
<reference evidence="2 3" key="1">
    <citation type="submission" date="2020-08" db="EMBL/GenBank/DDBJ databases">
        <title>A Genomic Blueprint of the Chicken Gut Microbiome.</title>
        <authorList>
            <person name="Gilroy R."/>
            <person name="Ravi A."/>
            <person name="Getino M."/>
            <person name="Pursley I."/>
            <person name="Horton D.L."/>
            <person name="Alikhan N.-F."/>
            <person name="Baker D."/>
            <person name="Gharbi K."/>
            <person name="Hall N."/>
            <person name="Watson M."/>
            <person name="Adriaenssens E.M."/>
            <person name="Foster-Nyarko E."/>
            <person name="Jarju S."/>
            <person name="Secka A."/>
            <person name="Antonio M."/>
            <person name="Oren A."/>
            <person name="Chaudhuri R."/>
            <person name="La Ragione R.M."/>
            <person name="Hildebrand F."/>
            <person name="Pallen M.J."/>
        </authorList>
    </citation>
    <scope>NUCLEOTIDE SEQUENCE [LARGE SCALE GENOMIC DNA]</scope>
    <source>
        <strain evidence="2 3">Re31</strain>
    </source>
</reference>
<dbReference type="EMBL" id="JACSQA010000019">
    <property type="protein sequence ID" value="MBD8027510.1"/>
    <property type="molecule type" value="Genomic_DNA"/>
</dbReference>
<organism evidence="2 3">
    <name type="scientific">Ureibacillus galli</name>
    <dbReference type="NCBI Taxonomy" id="2762222"/>
    <lineage>
        <taxon>Bacteria</taxon>
        <taxon>Bacillati</taxon>
        <taxon>Bacillota</taxon>
        <taxon>Bacilli</taxon>
        <taxon>Bacillales</taxon>
        <taxon>Caryophanaceae</taxon>
        <taxon>Ureibacillus</taxon>
    </lineage>
</organism>
<keyword evidence="3" id="KW-1185">Reference proteome</keyword>
<keyword evidence="1" id="KW-1133">Transmembrane helix</keyword>
<sequence>MLRFVEDLAGSIYDFFKFLLTSLSYILAGMIIVGVLMFLFVFLFNWLF</sequence>
<keyword evidence="1" id="KW-0472">Membrane</keyword>
<dbReference type="Proteomes" id="UP000640930">
    <property type="component" value="Unassembled WGS sequence"/>
</dbReference>